<feature type="transmembrane region" description="Helical" evidence="6">
    <location>
        <begin position="436"/>
        <end position="454"/>
    </location>
</feature>
<evidence type="ECO:0000313" key="8">
    <source>
        <dbReference type="EMBL" id="MBE9222133.1"/>
    </source>
</evidence>
<dbReference type="InterPro" id="IPR020846">
    <property type="entry name" value="MFS_dom"/>
</dbReference>
<dbReference type="InterPro" id="IPR005828">
    <property type="entry name" value="MFS_sugar_transport-like"/>
</dbReference>
<feature type="transmembrane region" description="Helical" evidence="6">
    <location>
        <begin position="144"/>
        <end position="170"/>
    </location>
</feature>
<dbReference type="EMBL" id="JADEWC010000008">
    <property type="protein sequence ID" value="MBE9222133.1"/>
    <property type="molecule type" value="Genomic_DNA"/>
</dbReference>
<feature type="transmembrane region" description="Helical" evidence="6">
    <location>
        <begin position="87"/>
        <end position="105"/>
    </location>
</feature>
<sequence>MTNFAQQLDDSPITRPMWLLWSLSASLIALDGFDFFVIGIALPFLRLDFALTPTDTAMIAVSAIAGALVGSLTLGAITDKIGRQKMLLIDVFLLISASVACALSPNTTFLIISRFLVGVGIGADYPISVAYITENVPSRYRGRMVIGAFAFQAIGTVIGALIGIVVIDYFQSFYGQNPMVAIHYAWRFMLGIGALFGVLVGILRLKFLLESPFYYINRGEYEKASQSASILLEKEVILTPETEAMEKQEVLSYGALFSNKYRINTLFASIPWFLQDIATYGIGIFTPTIIAFLALNNESDFLVQQIKSAQGAIVVDSFLVLGFILAVLLINKLGRIFLQVTGFLGMAVGLFLLGVSSFFPEQSFNNIGLILMGFFLFNLFMNGGPNSTTFLLSGEVFPSSIRASGAGFAGAIAKAGAILGAYLLPLVQEKIGVDNVLFILSICCVLGAIITYILSRKLIFFNPSNG</sequence>
<dbReference type="PROSITE" id="PS50850">
    <property type="entry name" value="MFS"/>
    <property type="match status" value="1"/>
</dbReference>
<comment type="caution">
    <text evidence="8">The sequence shown here is derived from an EMBL/GenBank/DDBJ whole genome shotgun (WGS) entry which is preliminary data.</text>
</comment>
<feature type="transmembrane region" description="Helical" evidence="6">
    <location>
        <begin position="182"/>
        <end position="203"/>
    </location>
</feature>
<evidence type="ECO:0000313" key="9">
    <source>
        <dbReference type="Proteomes" id="UP000654604"/>
    </source>
</evidence>
<accession>A0ABR9V2L6</accession>
<dbReference type="PANTHER" id="PTHR23511:SF34">
    <property type="entry name" value="SYNAPTIC VESICLE GLYCOPROTEIN 2"/>
    <property type="match status" value="1"/>
</dbReference>
<organism evidence="8 9">
    <name type="scientific">Cyanobacterium stanieri LEGE 03274</name>
    <dbReference type="NCBI Taxonomy" id="1828756"/>
    <lineage>
        <taxon>Bacteria</taxon>
        <taxon>Bacillati</taxon>
        <taxon>Cyanobacteriota</taxon>
        <taxon>Cyanophyceae</taxon>
        <taxon>Oscillatoriophycideae</taxon>
        <taxon>Chroococcales</taxon>
        <taxon>Geminocystaceae</taxon>
        <taxon>Cyanobacterium</taxon>
    </lineage>
</organism>
<keyword evidence="3 6" id="KW-0812">Transmembrane</keyword>
<name>A0ABR9V2L6_9CHRO</name>
<feature type="transmembrane region" description="Helical" evidence="6">
    <location>
        <begin position="308"/>
        <end position="329"/>
    </location>
</feature>
<reference evidence="8 9" key="1">
    <citation type="submission" date="2020-10" db="EMBL/GenBank/DDBJ databases">
        <authorList>
            <person name="Castelo-Branco R."/>
            <person name="Eusebio N."/>
            <person name="Adriana R."/>
            <person name="Vieira A."/>
            <person name="Brugerolle De Fraissinette N."/>
            <person name="Rezende De Castro R."/>
            <person name="Schneider M.P."/>
            <person name="Vasconcelos V."/>
            <person name="Leao P.N."/>
        </authorList>
    </citation>
    <scope>NUCLEOTIDE SEQUENCE [LARGE SCALE GENOMIC DNA]</scope>
    <source>
        <strain evidence="8 9">LEGE 03274</strain>
    </source>
</reference>
<protein>
    <submittedName>
        <fullName evidence="8">MFS transporter</fullName>
    </submittedName>
</protein>
<evidence type="ECO:0000256" key="2">
    <source>
        <dbReference type="ARBA" id="ARBA00022448"/>
    </source>
</evidence>
<feature type="transmembrane region" description="Helical" evidence="6">
    <location>
        <begin position="57"/>
        <end position="75"/>
    </location>
</feature>
<dbReference type="SUPFAM" id="SSF103473">
    <property type="entry name" value="MFS general substrate transporter"/>
    <property type="match status" value="1"/>
</dbReference>
<evidence type="ECO:0000256" key="5">
    <source>
        <dbReference type="ARBA" id="ARBA00023136"/>
    </source>
</evidence>
<dbReference type="RefSeq" id="WP_193800298.1">
    <property type="nucleotide sequence ID" value="NZ_JADEWC010000008.1"/>
</dbReference>
<keyword evidence="2" id="KW-0813">Transport</keyword>
<keyword evidence="4 6" id="KW-1133">Transmembrane helix</keyword>
<dbReference type="PROSITE" id="PS00217">
    <property type="entry name" value="SUGAR_TRANSPORT_2"/>
    <property type="match status" value="1"/>
</dbReference>
<gene>
    <name evidence="8" type="ORF">IQ215_05430</name>
</gene>
<feature type="domain" description="Major facilitator superfamily (MFS) profile" evidence="7">
    <location>
        <begin position="20"/>
        <end position="459"/>
    </location>
</feature>
<feature type="transmembrane region" description="Helical" evidence="6">
    <location>
        <begin position="277"/>
        <end position="296"/>
    </location>
</feature>
<evidence type="ECO:0000256" key="3">
    <source>
        <dbReference type="ARBA" id="ARBA00022692"/>
    </source>
</evidence>
<dbReference type="Gene3D" id="1.20.1250.20">
    <property type="entry name" value="MFS general substrate transporter like domains"/>
    <property type="match status" value="1"/>
</dbReference>
<comment type="subcellular location">
    <subcellularLocation>
        <location evidence="1">Cell membrane</location>
        <topology evidence="1">Multi-pass membrane protein</topology>
    </subcellularLocation>
</comment>
<feature type="transmembrane region" description="Helical" evidence="6">
    <location>
        <begin position="403"/>
        <end position="424"/>
    </location>
</feature>
<feature type="transmembrane region" description="Helical" evidence="6">
    <location>
        <begin position="111"/>
        <end position="132"/>
    </location>
</feature>
<evidence type="ECO:0000256" key="6">
    <source>
        <dbReference type="SAM" id="Phobius"/>
    </source>
</evidence>
<proteinExistence type="predicted"/>
<evidence type="ECO:0000259" key="7">
    <source>
        <dbReference type="PROSITE" id="PS50850"/>
    </source>
</evidence>
<dbReference type="InterPro" id="IPR005829">
    <property type="entry name" value="Sugar_transporter_CS"/>
</dbReference>
<dbReference type="InterPro" id="IPR036259">
    <property type="entry name" value="MFS_trans_sf"/>
</dbReference>
<dbReference type="PANTHER" id="PTHR23511">
    <property type="entry name" value="SYNAPTIC VESICLE GLYCOPROTEIN 2"/>
    <property type="match status" value="1"/>
</dbReference>
<evidence type="ECO:0000256" key="1">
    <source>
        <dbReference type="ARBA" id="ARBA00004651"/>
    </source>
</evidence>
<feature type="transmembrane region" description="Helical" evidence="6">
    <location>
        <begin position="20"/>
        <end position="45"/>
    </location>
</feature>
<keyword evidence="9" id="KW-1185">Reference proteome</keyword>
<feature type="transmembrane region" description="Helical" evidence="6">
    <location>
        <begin position="336"/>
        <end position="358"/>
    </location>
</feature>
<dbReference type="Proteomes" id="UP000654604">
    <property type="component" value="Unassembled WGS sequence"/>
</dbReference>
<feature type="transmembrane region" description="Helical" evidence="6">
    <location>
        <begin position="364"/>
        <end position="382"/>
    </location>
</feature>
<dbReference type="Pfam" id="PF00083">
    <property type="entry name" value="Sugar_tr"/>
    <property type="match status" value="1"/>
</dbReference>
<keyword evidence="5 6" id="KW-0472">Membrane</keyword>
<evidence type="ECO:0000256" key="4">
    <source>
        <dbReference type="ARBA" id="ARBA00022989"/>
    </source>
</evidence>